<protein>
    <submittedName>
        <fullName evidence="2">DUF2330 domain-containing protein</fullName>
    </submittedName>
</protein>
<gene>
    <name evidence="2" type="ORF">HOP12_03895</name>
</gene>
<proteinExistence type="predicted"/>
<dbReference type="Proteomes" id="UP000580839">
    <property type="component" value="Unassembled WGS sequence"/>
</dbReference>
<feature type="signal peptide" evidence="1">
    <location>
        <begin position="1"/>
        <end position="26"/>
    </location>
</feature>
<keyword evidence="1" id="KW-0732">Signal</keyword>
<dbReference type="InterPro" id="IPR016838">
    <property type="entry name" value="UCP026449"/>
</dbReference>
<name>A0A849SL41_UNCEI</name>
<reference evidence="2 3" key="1">
    <citation type="submission" date="2020-04" db="EMBL/GenBank/DDBJ databases">
        <title>Metagenomic profiling of ammonia- and methane-oxidizing microorganisms in a Dutch drinking water treatment plant.</title>
        <authorList>
            <person name="Poghosyan L."/>
            <person name="Leucker S."/>
        </authorList>
    </citation>
    <scope>NUCLEOTIDE SEQUENCE [LARGE SCALE GENOMIC DNA]</scope>
    <source>
        <strain evidence="2">S-RSF-IL-03</strain>
    </source>
</reference>
<dbReference type="PIRSF" id="PIRSF026449">
    <property type="entry name" value="UCP026449"/>
    <property type="match status" value="1"/>
</dbReference>
<organism evidence="2 3">
    <name type="scientific">Eiseniibacteriota bacterium</name>
    <dbReference type="NCBI Taxonomy" id="2212470"/>
    <lineage>
        <taxon>Bacteria</taxon>
        <taxon>Candidatus Eiseniibacteriota</taxon>
    </lineage>
</organism>
<dbReference type="InterPro" id="IPR019283">
    <property type="entry name" value="DUF2330"/>
</dbReference>
<dbReference type="Pfam" id="PF10092">
    <property type="entry name" value="DUF2330"/>
    <property type="match status" value="1"/>
</dbReference>
<dbReference type="EMBL" id="JABFRW010000040">
    <property type="protein sequence ID" value="NOT33294.1"/>
    <property type="molecule type" value="Genomic_DNA"/>
</dbReference>
<sequence length="450" mass="50712">MKRLLPLAPLLTIALSLSLAPTAAHSFCGFYVASGNAKLFNRASQVVLVRDGDRTVMTLSNDYQGEPKQFAMVIPVPTVLQKGQIHVGDGAIIEHLDAFTAPRLVEYFDPPPCAVAQDATREVGALKSARARPSVTQFAESISLGVTIEASYTIGEYDILILSATESAGLERWLTANHYNVPQGASRVLNIYIKQNLKFFVAKVNLKEQQKLGFQKLRPIQIAYESPRFMLPIRLGMVNADGAQELFVYALTRTGRVEPVNYRSVKLPTDHDVPEYVKTDFARFCRALFTEQVRKEHMGVVFTEYMWNMSGCDPCAAAPLSADELRKLGVWWVADGSRRAGSGDPSVFVTRLHARYDKASFPEDLALQATSDQTHFQGRYVIHHPYKGDEECEQLVAYRAQLRERRRREAENLATLTGWHLDEIRTAMAVDGEWSAPEDRMKWWDRLWKD</sequence>
<evidence type="ECO:0000256" key="1">
    <source>
        <dbReference type="SAM" id="SignalP"/>
    </source>
</evidence>
<comment type="caution">
    <text evidence="2">The sequence shown here is derived from an EMBL/GenBank/DDBJ whole genome shotgun (WGS) entry which is preliminary data.</text>
</comment>
<evidence type="ECO:0000313" key="3">
    <source>
        <dbReference type="Proteomes" id="UP000580839"/>
    </source>
</evidence>
<feature type="chain" id="PRO_5032296064" evidence="1">
    <location>
        <begin position="27"/>
        <end position="450"/>
    </location>
</feature>
<accession>A0A849SL41</accession>
<dbReference type="AlphaFoldDB" id="A0A849SL41"/>
<evidence type="ECO:0000313" key="2">
    <source>
        <dbReference type="EMBL" id="NOT33294.1"/>
    </source>
</evidence>